<name>A0A162PV31_COLIC</name>
<dbReference type="AlphaFoldDB" id="A0A162PV31"/>
<feature type="region of interest" description="Disordered" evidence="1">
    <location>
        <begin position="1"/>
        <end position="157"/>
    </location>
</feature>
<sequence length="302" mass="31683">MAPFSLSSSLTTTTIMHSQKKDAARARTAAARAAAIQKRAQARGGEEVSGGTSDPPGDQPYVPPGGQSSQPGGVAGGRAMDVEGGSQPLHTTGPVAGTGVENEEESEDDVPPPNPGAKAEMAKKVQAFLEGSLAELNAAVAEEEEEDEEEEDDDDDDVRVVRVRPRTPEPALKRDFECLRCVHSALHGDSSGWCVPASGARTRKCQRCATGKTPCLVIREGSELRRLARAFLDAKRGNVRPRDLSRAKFALRSRLEFEESLPEGDPQLSTQRSGEVAGVAPIPPSGGDAVVRAPVVGASSGG</sequence>
<keyword evidence="3" id="KW-1185">Reference proteome</keyword>
<gene>
    <name evidence="2" type="ORF">CI238_13472</name>
</gene>
<feature type="compositionally biased region" description="Acidic residues" evidence="1">
    <location>
        <begin position="141"/>
        <end position="157"/>
    </location>
</feature>
<evidence type="ECO:0000313" key="3">
    <source>
        <dbReference type="Proteomes" id="UP000076584"/>
    </source>
</evidence>
<accession>A0A162PV31</accession>
<reference evidence="2 3" key="1">
    <citation type="submission" date="2015-06" db="EMBL/GenBank/DDBJ databases">
        <title>Survival trade-offs in plant roots during colonization by closely related pathogenic and mutualistic fungi.</title>
        <authorList>
            <person name="Hacquard S."/>
            <person name="Kracher B."/>
            <person name="Hiruma K."/>
            <person name="Weinman A."/>
            <person name="Muench P."/>
            <person name="Garrido Oter R."/>
            <person name="Ver Loren van Themaat E."/>
            <person name="Dallerey J.-F."/>
            <person name="Damm U."/>
            <person name="Henrissat B."/>
            <person name="Lespinet O."/>
            <person name="Thon M."/>
            <person name="Kemen E."/>
            <person name="McHardy A.C."/>
            <person name="Schulze-Lefert P."/>
            <person name="O'Connell R.J."/>
        </authorList>
    </citation>
    <scope>NUCLEOTIDE SEQUENCE [LARGE SCALE GENOMIC DNA]</scope>
    <source>
        <strain evidence="2 3">MAFF 238704</strain>
    </source>
</reference>
<feature type="non-terminal residue" evidence="2">
    <location>
        <position position="302"/>
    </location>
</feature>
<feature type="compositionally biased region" description="Low complexity" evidence="1">
    <location>
        <begin position="26"/>
        <end position="43"/>
    </location>
</feature>
<evidence type="ECO:0000256" key="1">
    <source>
        <dbReference type="SAM" id="MobiDB-lite"/>
    </source>
</evidence>
<organism evidence="2 3">
    <name type="scientific">Colletotrichum incanum</name>
    <name type="common">Soybean anthracnose fungus</name>
    <dbReference type="NCBI Taxonomy" id="1573173"/>
    <lineage>
        <taxon>Eukaryota</taxon>
        <taxon>Fungi</taxon>
        <taxon>Dikarya</taxon>
        <taxon>Ascomycota</taxon>
        <taxon>Pezizomycotina</taxon>
        <taxon>Sordariomycetes</taxon>
        <taxon>Hypocreomycetidae</taxon>
        <taxon>Glomerellales</taxon>
        <taxon>Glomerellaceae</taxon>
        <taxon>Colletotrichum</taxon>
        <taxon>Colletotrichum spaethianum species complex</taxon>
    </lineage>
</organism>
<evidence type="ECO:0000313" key="2">
    <source>
        <dbReference type="EMBL" id="KZL87613.1"/>
    </source>
</evidence>
<proteinExistence type="predicted"/>
<feature type="region of interest" description="Disordered" evidence="1">
    <location>
        <begin position="260"/>
        <end position="302"/>
    </location>
</feature>
<feature type="compositionally biased region" description="Low complexity" evidence="1">
    <location>
        <begin position="1"/>
        <end position="14"/>
    </location>
</feature>
<dbReference type="EMBL" id="LFIW01000216">
    <property type="protein sequence ID" value="KZL87613.1"/>
    <property type="molecule type" value="Genomic_DNA"/>
</dbReference>
<comment type="caution">
    <text evidence="2">The sequence shown here is derived from an EMBL/GenBank/DDBJ whole genome shotgun (WGS) entry which is preliminary data.</text>
</comment>
<feature type="compositionally biased region" description="Acidic residues" evidence="1">
    <location>
        <begin position="101"/>
        <end position="110"/>
    </location>
</feature>
<protein>
    <submittedName>
        <fullName evidence="2">Uncharacterized protein</fullName>
    </submittedName>
</protein>
<dbReference type="Proteomes" id="UP000076584">
    <property type="component" value="Unassembled WGS sequence"/>
</dbReference>